<reference evidence="6 7" key="1">
    <citation type="journal article" date="2014" name="BMC Genomics">
        <title>Complete genome sequence of producer of the glycopeptide antibiotic Aculeximycin Kutzneria albida DSM 43870T, a representative of minor genus of Pseudonocardiaceae.</title>
        <authorList>
            <person name="Rebets Y."/>
            <person name="Tokovenko B."/>
            <person name="Lushchyk I."/>
            <person name="Ruckert C."/>
            <person name="Zaburannyi N."/>
            <person name="Bechthold A."/>
            <person name="Kalinowski J."/>
            <person name="Luzhetskyy A."/>
        </authorList>
    </citation>
    <scope>NUCLEOTIDE SEQUENCE [LARGE SCALE GENOMIC DNA]</scope>
    <source>
        <strain evidence="6">DSM 43870</strain>
    </source>
</reference>
<keyword evidence="1" id="KW-0436">Ligase</keyword>
<accession>W5W435</accession>
<dbReference type="InterPro" id="IPR011761">
    <property type="entry name" value="ATP-grasp"/>
</dbReference>
<dbReference type="PANTHER" id="PTHR43585:SF2">
    <property type="entry name" value="ATP-GRASP ENZYME FSQD"/>
    <property type="match status" value="1"/>
</dbReference>
<sequence>MSPRPKLVLVNQRTTLPWVFEAAERVGVDIVLVPRHDEVVDPAKLPPVVVECLPLQLYTDPAGAIAELARRHAESPFAGILSGCDPAVPFVARAAAELGLPGLALEAAEVARDKRLMRERLRAAGLNTPGFVAITAPEQWELAARLEFPVVVKPANGYGSFGVTKVDSVEELARTVNAVWAQCGVELDAYSEHPEQLLGLVVEEYLDGPEISVESLAFQGEVTVVVVSDKGKPVGPYFEEVGFRSPAVLPEEVRDEIVREVAAAHAAFGITDAATHTELRLHRGRPHLLEMGARIGGGGMTHQVARIVTGIDYAAETIRILTGQRPHCWGKPIEHLGHCGGYIVPCGGHGRIVAVHGIAELHEDPRVDYAVQMLWPGDVVRPYPDWSGYPAFIMSHHDSDEQTAAFHRELDERIRLDYEDIGT</sequence>
<keyword evidence="3 4" id="KW-0067">ATP-binding</keyword>
<dbReference type="Proteomes" id="UP000019225">
    <property type="component" value="Chromosome"/>
</dbReference>
<evidence type="ECO:0000256" key="3">
    <source>
        <dbReference type="ARBA" id="ARBA00022840"/>
    </source>
</evidence>
<dbReference type="GO" id="GO:0016874">
    <property type="term" value="F:ligase activity"/>
    <property type="evidence" value="ECO:0007669"/>
    <property type="project" value="UniProtKB-KW"/>
</dbReference>
<dbReference type="GO" id="GO:0005524">
    <property type="term" value="F:ATP binding"/>
    <property type="evidence" value="ECO:0007669"/>
    <property type="project" value="UniProtKB-UniRule"/>
</dbReference>
<dbReference type="PANTHER" id="PTHR43585">
    <property type="entry name" value="FUMIPYRROLE BIOSYNTHESIS PROTEIN C"/>
    <property type="match status" value="1"/>
</dbReference>
<dbReference type="Gene3D" id="3.40.50.20">
    <property type="match status" value="1"/>
</dbReference>
<dbReference type="PATRIC" id="fig|1449976.3.peg.2173"/>
<evidence type="ECO:0000256" key="4">
    <source>
        <dbReference type="PROSITE-ProRule" id="PRU00409"/>
    </source>
</evidence>
<dbReference type="Pfam" id="PF18603">
    <property type="entry name" value="LAL_C2"/>
    <property type="match status" value="1"/>
</dbReference>
<dbReference type="STRING" id="1449976.KALB_2176"/>
<evidence type="ECO:0000313" key="7">
    <source>
        <dbReference type="Proteomes" id="UP000019225"/>
    </source>
</evidence>
<dbReference type="InterPro" id="IPR052032">
    <property type="entry name" value="ATP-dep_AA_Ligase"/>
</dbReference>
<keyword evidence="2 4" id="KW-0547">Nucleotide-binding</keyword>
<dbReference type="Gene3D" id="3.30.470.20">
    <property type="entry name" value="ATP-grasp fold, B domain"/>
    <property type="match status" value="1"/>
</dbReference>
<proteinExistence type="predicted"/>
<feature type="domain" description="ATP-grasp" evidence="5">
    <location>
        <begin position="118"/>
        <end position="322"/>
    </location>
</feature>
<keyword evidence="7" id="KW-1185">Reference proteome</keyword>
<dbReference type="KEGG" id="kal:KALB_2176"/>
<dbReference type="InterPro" id="IPR041472">
    <property type="entry name" value="BL00235/CARNS1_N"/>
</dbReference>
<dbReference type="AlphaFoldDB" id="W5W435"/>
<evidence type="ECO:0000259" key="5">
    <source>
        <dbReference type="PROSITE" id="PS50975"/>
    </source>
</evidence>
<dbReference type="InterPro" id="IPR040570">
    <property type="entry name" value="LAL_C2"/>
</dbReference>
<gene>
    <name evidence="6" type="ORF">KALB_2176</name>
</gene>
<dbReference type="Pfam" id="PF18130">
    <property type="entry name" value="ATPgrasp_N"/>
    <property type="match status" value="1"/>
</dbReference>
<dbReference type="PROSITE" id="PS50975">
    <property type="entry name" value="ATP_GRASP"/>
    <property type="match status" value="1"/>
</dbReference>
<dbReference type="eggNOG" id="COG0458">
    <property type="taxonomic scope" value="Bacteria"/>
</dbReference>
<dbReference type="RefSeq" id="WP_025355721.1">
    <property type="nucleotide sequence ID" value="NZ_CP007155.1"/>
</dbReference>
<evidence type="ECO:0000256" key="1">
    <source>
        <dbReference type="ARBA" id="ARBA00022598"/>
    </source>
</evidence>
<evidence type="ECO:0000256" key="2">
    <source>
        <dbReference type="ARBA" id="ARBA00022741"/>
    </source>
</evidence>
<name>W5W435_9PSEU</name>
<evidence type="ECO:0000313" key="6">
    <source>
        <dbReference type="EMBL" id="AHH95545.1"/>
    </source>
</evidence>
<dbReference type="GO" id="GO:0046872">
    <property type="term" value="F:metal ion binding"/>
    <property type="evidence" value="ECO:0007669"/>
    <property type="project" value="InterPro"/>
</dbReference>
<dbReference type="EMBL" id="CP007155">
    <property type="protein sequence ID" value="AHH95545.1"/>
    <property type="molecule type" value="Genomic_DNA"/>
</dbReference>
<dbReference type="HOGENOM" id="CLU_029016_6_2_11"/>
<dbReference type="Pfam" id="PF13535">
    <property type="entry name" value="ATP-grasp_4"/>
    <property type="match status" value="1"/>
</dbReference>
<organism evidence="6 7">
    <name type="scientific">Kutzneria albida DSM 43870</name>
    <dbReference type="NCBI Taxonomy" id="1449976"/>
    <lineage>
        <taxon>Bacteria</taxon>
        <taxon>Bacillati</taxon>
        <taxon>Actinomycetota</taxon>
        <taxon>Actinomycetes</taxon>
        <taxon>Pseudonocardiales</taxon>
        <taxon>Pseudonocardiaceae</taxon>
        <taxon>Kutzneria</taxon>
    </lineage>
</organism>
<dbReference type="SUPFAM" id="SSF56059">
    <property type="entry name" value="Glutathione synthetase ATP-binding domain-like"/>
    <property type="match status" value="1"/>
</dbReference>
<protein>
    <submittedName>
        <fullName evidence="6">LigA protein</fullName>
    </submittedName>
</protein>